<keyword evidence="1" id="KW-0812">Transmembrane</keyword>
<name>A0A968G793_9SPIO</name>
<feature type="transmembrane region" description="Helical" evidence="1">
    <location>
        <begin position="105"/>
        <end position="123"/>
    </location>
</feature>
<feature type="transmembrane region" description="Helical" evidence="1">
    <location>
        <begin position="293"/>
        <end position="316"/>
    </location>
</feature>
<sequence>MQKKTLSSEFYLIQAKESLLWSGLSLIFALSMVLLSFHLLQFFPLKPIMAHIPWLTFLQDESLSFNFVSTFHGAVIISAPVTFLAITLSVLALHLKQPYIAKAATYLYAIALTIAISFLIVHLNPVEGLSTPHTIVAGVGSLFTTIIALPTIILTRAMAHSLQHYQHRRALELTSQTDTLHNAQKALFWAKIHLFIAIVTLALLPFLLVVSFLWLNLAMGPSIFILFGLTKFVYIILLLSGLIALIAFTFHDYTIGKPTIGDSKRAFKLYVSAMVIAIMLFIIGLNALNLSLISTIIAGWLSLFIVSAALPTIVLMQHAVKLLKAHARQSINMLPMS</sequence>
<evidence type="ECO:0000313" key="2">
    <source>
        <dbReference type="EMBL" id="NIZ39920.1"/>
    </source>
</evidence>
<organism evidence="2 3">
    <name type="scientific">Entomospira entomophila</name>
    <dbReference type="NCBI Taxonomy" id="2719988"/>
    <lineage>
        <taxon>Bacteria</taxon>
        <taxon>Pseudomonadati</taxon>
        <taxon>Spirochaetota</taxon>
        <taxon>Spirochaetia</taxon>
        <taxon>Spirochaetales</taxon>
        <taxon>Spirochaetaceae</taxon>
        <taxon>Entomospira</taxon>
    </lineage>
</organism>
<keyword evidence="1" id="KW-0472">Membrane</keyword>
<comment type="caution">
    <text evidence="2">The sequence shown here is derived from an EMBL/GenBank/DDBJ whole genome shotgun (WGS) entry which is preliminary data.</text>
</comment>
<feature type="transmembrane region" description="Helical" evidence="1">
    <location>
        <begin position="223"/>
        <end position="248"/>
    </location>
</feature>
<keyword evidence="1" id="KW-1133">Transmembrane helix</keyword>
<feature type="transmembrane region" description="Helical" evidence="1">
    <location>
        <begin position="135"/>
        <end position="159"/>
    </location>
</feature>
<evidence type="ECO:0000256" key="1">
    <source>
        <dbReference type="SAM" id="Phobius"/>
    </source>
</evidence>
<feature type="transmembrane region" description="Helical" evidence="1">
    <location>
        <begin position="63"/>
        <end position="93"/>
    </location>
</feature>
<feature type="transmembrane region" description="Helical" evidence="1">
    <location>
        <begin position="269"/>
        <end position="287"/>
    </location>
</feature>
<evidence type="ECO:0000313" key="3">
    <source>
        <dbReference type="Proteomes" id="UP000711995"/>
    </source>
</evidence>
<accession>A0A968G793</accession>
<dbReference type="AlphaFoldDB" id="A0A968G793"/>
<dbReference type="Proteomes" id="UP000711995">
    <property type="component" value="Unassembled WGS sequence"/>
</dbReference>
<keyword evidence="3" id="KW-1185">Reference proteome</keyword>
<gene>
    <name evidence="2" type="ORF">HCT14_00080</name>
</gene>
<proteinExistence type="predicted"/>
<dbReference type="EMBL" id="JAATLJ010000001">
    <property type="protein sequence ID" value="NIZ39920.1"/>
    <property type="molecule type" value="Genomic_DNA"/>
</dbReference>
<reference evidence="2 3" key="1">
    <citation type="submission" date="2020-03" db="EMBL/GenBank/DDBJ databases">
        <title>Spirochaetal bacteria isolated from arthropods constitute a novel genus Entomospira genus novum within the order Spirochaetales.</title>
        <authorList>
            <person name="Grana-Miraglia L."/>
            <person name="Sikutova S."/>
            <person name="Fingerle V."/>
            <person name="Sing A."/>
            <person name="Castillo-Ramirez S."/>
            <person name="Margos G."/>
            <person name="Rudolf I."/>
        </authorList>
    </citation>
    <scope>NUCLEOTIDE SEQUENCE [LARGE SCALE GENOMIC DNA]</scope>
    <source>
        <strain evidence="2 3">BR193</strain>
    </source>
</reference>
<dbReference type="RefSeq" id="WP_167699530.1">
    <property type="nucleotide sequence ID" value="NZ_CP118174.1"/>
</dbReference>
<feature type="transmembrane region" description="Helical" evidence="1">
    <location>
        <begin position="20"/>
        <end position="43"/>
    </location>
</feature>
<protein>
    <submittedName>
        <fullName evidence="2">Uncharacterized protein</fullName>
    </submittedName>
</protein>
<feature type="transmembrane region" description="Helical" evidence="1">
    <location>
        <begin position="194"/>
        <end position="217"/>
    </location>
</feature>